<evidence type="ECO:0000256" key="10">
    <source>
        <dbReference type="ARBA" id="ARBA00044906"/>
    </source>
</evidence>
<keyword evidence="6" id="KW-0963">Cytoplasm</keyword>
<dbReference type="PRINTS" id="PR00146">
    <property type="entry name" value="DHPICSNTHASE"/>
</dbReference>
<comment type="caution">
    <text evidence="11">The sequence shown here is derived from an EMBL/GenBank/DDBJ whole genome shotgun (WGS) entry which is preliminary data.</text>
</comment>
<keyword evidence="7" id="KW-0456">Lyase</keyword>
<evidence type="ECO:0000256" key="3">
    <source>
        <dbReference type="ARBA" id="ARBA00006324"/>
    </source>
</evidence>
<protein>
    <recommendedName>
        <fullName evidence="5">N-acetylneuraminate lyase</fullName>
        <ecNumber evidence="5">4.1.3.3</ecNumber>
    </recommendedName>
</protein>
<dbReference type="PANTHER" id="PTHR12128:SF21">
    <property type="entry name" value="N-ACETYLNEURAMINATE LYASE"/>
    <property type="match status" value="1"/>
</dbReference>
<evidence type="ECO:0000313" key="12">
    <source>
        <dbReference type="Proteomes" id="UP001321473"/>
    </source>
</evidence>
<evidence type="ECO:0000256" key="1">
    <source>
        <dbReference type="ARBA" id="ARBA00004496"/>
    </source>
</evidence>
<dbReference type="AlphaFoldDB" id="A0AAQ4D7E8"/>
<evidence type="ECO:0000256" key="9">
    <source>
        <dbReference type="ARBA" id="ARBA00023277"/>
    </source>
</evidence>
<dbReference type="InterPro" id="IPR002220">
    <property type="entry name" value="DapA-like"/>
</dbReference>
<name>A0AAQ4D7E8_AMBAM</name>
<keyword evidence="12" id="KW-1185">Reference proteome</keyword>
<dbReference type="EC" id="4.1.3.3" evidence="5"/>
<dbReference type="Gene3D" id="3.20.20.70">
    <property type="entry name" value="Aldolase class I"/>
    <property type="match status" value="1"/>
</dbReference>
<comment type="subcellular location">
    <subcellularLocation>
        <location evidence="1">Cytoplasm</location>
    </subcellularLocation>
</comment>
<dbReference type="GO" id="GO:0008747">
    <property type="term" value="F:N-acetylneuraminate lyase activity"/>
    <property type="evidence" value="ECO:0007669"/>
    <property type="project" value="UniProtKB-EC"/>
</dbReference>
<evidence type="ECO:0000313" key="11">
    <source>
        <dbReference type="EMBL" id="KAK8758388.1"/>
    </source>
</evidence>
<evidence type="ECO:0000256" key="4">
    <source>
        <dbReference type="ARBA" id="ARBA00011881"/>
    </source>
</evidence>
<comment type="similarity">
    <text evidence="3">Belongs to the DapA family. NanA subfamily.</text>
</comment>
<dbReference type="InterPro" id="IPR013785">
    <property type="entry name" value="Aldolase_TIM"/>
</dbReference>
<dbReference type="GO" id="GO:0005737">
    <property type="term" value="C:cytoplasm"/>
    <property type="evidence" value="ECO:0007669"/>
    <property type="project" value="UniProtKB-SubCell"/>
</dbReference>
<keyword evidence="9" id="KW-0119">Carbohydrate metabolism</keyword>
<gene>
    <name evidence="11" type="ORF">V5799_003982</name>
</gene>
<evidence type="ECO:0000256" key="7">
    <source>
        <dbReference type="ARBA" id="ARBA00023239"/>
    </source>
</evidence>
<evidence type="ECO:0000256" key="5">
    <source>
        <dbReference type="ARBA" id="ARBA00012911"/>
    </source>
</evidence>
<keyword evidence="8" id="KW-0704">Schiff base</keyword>
<evidence type="ECO:0000256" key="6">
    <source>
        <dbReference type="ARBA" id="ARBA00022490"/>
    </source>
</evidence>
<dbReference type="EMBL" id="JARKHS020034186">
    <property type="protein sequence ID" value="KAK8758388.1"/>
    <property type="molecule type" value="Genomic_DNA"/>
</dbReference>
<comment type="pathway">
    <text evidence="2">Amino-sugar metabolism; N-acetylneuraminate degradation.</text>
</comment>
<accession>A0AAQ4D7E8</accession>
<dbReference type="PANTHER" id="PTHR12128">
    <property type="entry name" value="DIHYDRODIPICOLINATE SYNTHASE"/>
    <property type="match status" value="1"/>
</dbReference>
<dbReference type="SMART" id="SM01130">
    <property type="entry name" value="DHDPS"/>
    <property type="match status" value="1"/>
</dbReference>
<dbReference type="SUPFAM" id="SSF51569">
    <property type="entry name" value="Aldolase"/>
    <property type="match status" value="1"/>
</dbReference>
<sequence>MKKQCPALLVLVARRKKQILEITKLDLSHNHEVSAEIYQSYPERRRLTEEERNYVQHLLELHVPPRTIIEKLYEKYEEHHLVTKLVEIFAEENPCTAKTKVVVVDIDFPEFHEVLYKLLTVADDLRKQAQQKLMQLTTFEFYSYGATVVERLCAKVLTPYACNIIGEEVKKAKGASAVVRQTSAQEYTVSCSEEGRDVDTSRIEDYVKLLQQQSVTGAFVNGTTGEGLSLTVAERKDLAEAWVKASRGRLDLLIVHITAASVIDTQELAAHAEGLNVDAISILPPFYYRCPSNEHLIRYIEAVSKAAPNTPIIYYHIPSFTCVDVRMSDFLPEAKLRVPALCGAKYSCTDMSDLAGFLRADKAETKIFFGYEEV</sequence>
<organism evidence="11 12">
    <name type="scientific">Amblyomma americanum</name>
    <name type="common">Lone star tick</name>
    <dbReference type="NCBI Taxonomy" id="6943"/>
    <lineage>
        <taxon>Eukaryota</taxon>
        <taxon>Metazoa</taxon>
        <taxon>Ecdysozoa</taxon>
        <taxon>Arthropoda</taxon>
        <taxon>Chelicerata</taxon>
        <taxon>Arachnida</taxon>
        <taxon>Acari</taxon>
        <taxon>Parasitiformes</taxon>
        <taxon>Ixodida</taxon>
        <taxon>Ixodoidea</taxon>
        <taxon>Ixodidae</taxon>
        <taxon>Amblyomminae</taxon>
        <taxon>Amblyomma</taxon>
    </lineage>
</organism>
<comment type="subunit">
    <text evidence="4">Homotetramer.</text>
</comment>
<evidence type="ECO:0000256" key="2">
    <source>
        <dbReference type="ARBA" id="ARBA00004878"/>
    </source>
</evidence>
<dbReference type="Pfam" id="PF00701">
    <property type="entry name" value="DHDPS"/>
    <property type="match status" value="1"/>
</dbReference>
<proteinExistence type="inferred from homology"/>
<evidence type="ECO:0000256" key="8">
    <source>
        <dbReference type="ARBA" id="ARBA00023270"/>
    </source>
</evidence>
<dbReference type="Proteomes" id="UP001321473">
    <property type="component" value="Unassembled WGS sequence"/>
</dbReference>
<comment type="catalytic activity">
    <reaction evidence="10">
        <text>aceneuramate = aldehydo-N-acetyl-D-mannosamine + pyruvate</text>
        <dbReference type="Rhea" id="RHEA:23296"/>
        <dbReference type="ChEBI" id="CHEBI:15361"/>
        <dbReference type="ChEBI" id="CHEBI:17122"/>
        <dbReference type="ChEBI" id="CHEBI:173083"/>
        <dbReference type="EC" id="4.1.3.3"/>
    </reaction>
</comment>
<reference evidence="11 12" key="1">
    <citation type="journal article" date="2023" name="Arcadia Sci">
        <title>De novo assembly of a long-read Amblyomma americanum tick genome.</title>
        <authorList>
            <person name="Chou S."/>
            <person name="Poskanzer K.E."/>
            <person name="Rollins M."/>
            <person name="Thuy-Boun P.S."/>
        </authorList>
    </citation>
    <scope>NUCLEOTIDE SEQUENCE [LARGE SCALE GENOMIC DNA]</scope>
    <source>
        <strain evidence="11">F_SG_1</strain>
        <tissue evidence="11">Salivary glands</tissue>
    </source>
</reference>